<sequence length="183" mass="19586">MGRRCAKDGTCPGLSFDVFVLSASDLLAFISGVLISLSRSGNCGSSGSTIMCFFRRVQPLSFDFRTLGFWVSLGFSLGSFSATSVLFFSVVSELLVKPNSCLALSFVTVFLIEVSVGGFASGTTVFALEEPDPVSTDGRSIAFVGYADWGTFSLSADVCSGIFCIDKKFLVDNPAVFEFRMLD</sequence>
<keyword evidence="1" id="KW-0472">Membrane</keyword>
<feature type="transmembrane region" description="Helical" evidence="1">
    <location>
        <begin position="102"/>
        <end position="128"/>
    </location>
</feature>
<name>A0A8B9HIF5_ASTMX</name>
<evidence type="ECO:0000256" key="1">
    <source>
        <dbReference type="SAM" id="Phobius"/>
    </source>
</evidence>
<evidence type="ECO:0000313" key="2">
    <source>
        <dbReference type="Ensembl" id="ENSAMXP00005013626.1"/>
    </source>
</evidence>
<feature type="transmembrane region" description="Helical" evidence="1">
    <location>
        <begin position="12"/>
        <end position="37"/>
    </location>
</feature>
<organism evidence="2 3">
    <name type="scientific">Astyanax mexicanus</name>
    <name type="common">Blind cave fish</name>
    <name type="synonym">Astyanax fasciatus mexicanus</name>
    <dbReference type="NCBI Taxonomy" id="7994"/>
    <lineage>
        <taxon>Eukaryota</taxon>
        <taxon>Metazoa</taxon>
        <taxon>Chordata</taxon>
        <taxon>Craniata</taxon>
        <taxon>Vertebrata</taxon>
        <taxon>Euteleostomi</taxon>
        <taxon>Actinopterygii</taxon>
        <taxon>Neopterygii</taxon>
        <taxon>Teleostei</taxon>
        <taxon>Ostariophysi</taxon>
        <taxon>Characiformes</taxon>
        <taxon>Characoidei</taxon>
        <taxon>Acestrorhamphidae</taxon>
        <taxon>Acestrorhamphinae</taxon>
        <taxon>Astyanax</taxon>
    </lineage>
</organism>
<feature type="transmembrane region" description="Helical" evidence="1">
    <location>
        <begin position="67"/>
        <end position="90"/>
    </location>
</feature>
<evidence type="ECO:0000313" key="3">
    <source>
        <dbReference type="Proteomes" id="UP000694621"/>
    </source>
</evidence>
<keyword evidence="1" id="KW-0812">Transmembrane</keyword>
<dbReference type="AlphaFoldDB" id="A0A8B9HIF5"/>
<dbReference type="Ensembl" id="ENSAMXT00005015099.1">
    <property type="protein sequence ID" value="ENSAMXP00005013626.1"/>
    <property type="gene ID" value="ENSAMXG00005007318.1"/>
</dbReference>
<proteinExistence type="predicted"/>
<keyword evidence="1" id="KW-1133">Transmembrane helix</keyword>
<protein>
    <submittedName>
        <fullName evidence="2">Uncharacterized protein</fullName>
    </submittedName>
</protein>
<accession>A0A8B9HIF5</accession>
<reference evidence="2" key="1">
    <citation type="submission" date="2025-08" db="UniProtKB">
        <authorList>
            <consortium name="Ensembl"/>
        </authorList>
    </citation>
    <scope>IDENTIFICATION</scope>
</reference>
<dbReference type="Proteomes" id="UP000694621">
    <property type="component" value="Unplaced"/>
</dbReference>